<evidence type="ECO:0000313" key="2">
    <source>
        <dbReference type="EMBL" id="SUV28574.1"/>
    </source>
</evidence>
<dbReference type="KEGG" id="beg:INE88_03000"/>
<evidence type="ECO:0000313" key="1">
    <source>
        <dbReference type="EMBL" id="QUT46174.1"/>
    </source>
</evidence>
<reference evidence="1" key="2">
    <citation type="journal article" date="2021" name="PLoS Genet.">
        <title>Mobile Type VI secretion system loci of the gut Bacteroidales display extensive intra-ecosystem transfer, multi-species spread and geographical clustering.</title>
        <authorList>
            <person name="Garcia-Bayona L."/>
            <person name="Coyne M.J."/>
            <person name="Comstock L.E."/>
        </authorList>
    </citation>
    <scope>NUCLEOTIDE SEQUENCE</scope>
    <source>
        <strain evidence="1">CL11T00C20</strain>
    </source>
</reference>
<sequence length="59" mass="6694">MKRKVPESLKFKDYLIAAVELEGIEPSSKRGNHKLSTCLSLPKFSCNGRTKAINRYLIL</sequence>
<gene>
    <name evidence="1" type="ORF">INE88_03000</name>
    <name evidence="2" type="ORF">NCTC11155_00524</name>
</gene>
<dbReference type="Proteomes" id="UP000679226">
    <property type="component" value="Chromosome"/>
</dbReference>
<organism evidence="2 3">
    <name type="scientific">Bacteroides eggerthii</name>
    <dbReference type="NCBI Taxonomy" id="28111"/>
    <lineage>
        <taxon>Bacteria</taxon>
        <taxon>Pseudomonadati</taxon>
        <taxon>Bacteroidota</taxon>
        <taxon>Bacteroidia</taxon>
        <taxon>Bacteroidales</taxon>
        <taxon>Bacteroidaceae</taxon>
        <taxon>Bacteroides</taxon>
    </lineage>
</organism>
<proteinExistence type="predicted"/>
<name>A0A380YIJ9_9BACE</name>
<dbReference type="EMBL" id="UFSX01000001">
    <property type="protein sequence ID" value="SUV28574.1"/>
    <property type="molecule type" value="Genomic_DNA"/>
</dbReference>
<reference evidence="2 3" key="1">
    <citation type="submission" date="2018-06" db="EMBL/GenBank/DDBJ databases">
        <authorList>
            <consortium name="Pathogen Informatics"/>
            <person name="Doyle S."/>
        </authorList>
    </citation>
    <scope>NUCLEOTIDE SEQUENCE [LARGE SCALE GENOMIC DNA]</scope>
    <source>
        <strain evidence="2 3">NCTC11155</strain>
    </source>
</reference>
<dbReference type="AlphaFoldDB" id="A0A380YIJ9"/>
<dbReference type="Proteomes" id="UP000254424">
    <property type="component" value="Unassembled WGS sequence"/>
</dbReference>
<accession>A0A380YIJ9</accession>
<dbReference type="EMBL" id="CP072227">
    <property type="protein sequence ID" value="QUT46174.1"/>
    <property type="molecule type" value="Genomic_DNA"/>
</dbReference>
<evidence type="ECO:0000313" key="3">
    <source>
        <dbReference type="Proteomes" id="UP000254424"/>
    </source>
</evidence>
<protein>
    <submittedName>
        <fullName evidence="2">Uncharacterized protein</fullName>
    </submittedName>
</protein>